<dbReference type="Pfam" id="PF07722">
    <property type="entry name" value="Peptidase_C26"/>
    <property type="match status" value="1"/>
</dbReference>
<dbReference type="GO" id="GO:0005829">
    <property type="term" value="C:cytosol"/>
    <property type="evidence" value="ECO:0007669"/>
    <property type="project" value="TreeGrafter"/>
</dbReference>
<dbReference type="AlphaFoldDB" id="A0A1L8CSQ7"/>
<dbReference type="PANTHER" id="PTHR43235:SF1">
    <property type="entry name" value="GLUTAMINE AMIDOTRANSFERASE PB2B2.05-RELATED"/>
    <property type="match status" value="1"/>
</dbReference>
<organism evidence="1 2">
    <name type="scientific">Carboxydothermus pertinax</name>
    <dbReference type="NCBI Taxonomy" id="870242"/>
    <lineage>
        <taxon>Bacteria</taxon>
        <taxon>Bacillati</taxon>
        <taxon>Bacillota</taxon>
        <taxon>Clostridia</taxon>
        <taxon>Thermoanaerobacterales</taxon>
        <taxon>Thermoanaerobacteraceae</taxon>
        <taxon>Carboxydothermus</taxon>
    </lineage>
</organism>
<dbReference type="InterPro" id="IPR011697">
    <property type="entry name" value="Peptidase_C26"/>
</dbReference>
<dbReference type="SUPFAM" id="SSF52317">
    <property type="entry name" value="Class I glutamine amidotransferase-like"/>
    <property type="match status" value="1"/>
</dbReference>
<sequence>MYIGIPVWPEDGIYKIRQTYIQKIVKAGAEPFFILPEQDLTKVFNVISGILIPGGGDIDPGLFGEEPRPGIRNYICQKDQFEIKLIKKAIFFSLPVLGICRGMQLIGVAFGADMYQDLFSEKAGVFAHEQKAPAHETTHFVTLNSEGILGHIFAVPKLKVNSFHHQALKNPGPVLKVEAVALDGVIEAVSGPKILGVQWHPELLDGHEGIFTWLIAEGRRV</sequence>
<dbReference type="PROSITE" id="PS51273">
    <property type="entry name" value="GATASE_TYPE_1"/>
    <property type="match status" value="1"/>
</dbReference>
<evidence type="ECO:0000313" key="1">
    <source>
        <dbReference type="EMBL" id="GAV21953.1"/>
    </source>
</evidence>
<dbReference type="InterPro" id="IPR044668">
    <property type="entry name" value="PuuD-like"/>
</dbReference>
<dbReference type="GO" id="GO:0033969">
    <property type="term" value="F:gamma-glutamyl-gamma-aminobutyrate hydrolase activity"/>
    <property type="evidence" value="ECO:0007669"/>
    <property type="project" value="TreeGrafter"/>
</dbReference>
<gene>
    <name evidence="1" type="ORF">cpu_04630</name>
</gene>
<reference evidence="2" key="1">
    <citation type="submission" date="2016-12" db="EMBL/GenBank/DDBJ databases">
        <title>Draft Genome Sequences od Carboxydothermus pertinax and islandicus, Hydrogenogenic Carboxydotrophic Bacteria.</title>
        <authorList>
            <person name="Fukuyama Y."/>
            <person name="Ohmae K."/>
            <person name="Yoneda Y."/>
            <person name="Yoshida T."/>
            <person name="Sako Y."/>
        </authorList>
    </citation>
    <scope>NUCLEOTIDE SEQUENCE [LARGE SCALE GENOMIC DNA]</scope>
    <source>
        <strain evidence="2">Ug1</strain>
    </source>
</reference>
<comment type="caution">
    <text evidence="1">The sequence shown here is derived from an EMBL/GenBank/DDBJ whole genome shotgun (WGS) entry which is preliminary data.</text>
</comment>
<dbReference type="EMBL" id="BDJK01000006">
    <property type="protein sequence ID" value="GAV21953.1"/>
    <property type="molecule type" value="Genomic_DNA"/>
</dbReference>
<dbReference type="GO" id="GO:0016740">
    <property type="term" value="F:transferase activity"/>
    <property type="evidence" value="ECO:0007669"/>
    <property type="project" value="UniProtKB-KW"/>
</dbReference>
<dbReference type="InterPro" id="IPR029062">
    <property type="entry name" value="Class_I_gatase-like"/>
</dbReference>
<proteinExistence type="predicted"/>
<dbReference type="Gene3D" id="3.40.50.880">
    <property type="match status" value="1"/>
</dbReference>
<dbReference type="OrthoDB" id="9813383at2"/>
<name>A0A1L8CSQ7_9THEO</name>
<dbReference type="GO" id="GO:0006598">
    <property type="term" value="P:polyamine catabolic process"/>
    <property type="evidence" value="ECO:0007669"/>
    <property type="project" value="TreeGrafter"/>
</dbReference>
<dbReference type="Proteomes" id="UP000187485">
    <property type="component" value="Unassembled WGS sequence"/>
</dbReference>
<dbReference type="CDD" id="cd01745">
    <property type="entry name" value="GATase1_2"/>
    <property type="match status" value="1"/>
</dbReference>
<protein>
    <submittedName>
        <fullName evidence="1">Glutamine amidotransferase</fullName>
    </submittedName>
</protein>
<evidence type="ECO:0000313" key="2">
    <source>
        <dbReference type="Proteomes" id="UP000187485"/>
    </source>
</evidence>
<keyword evidence="1" id="KW-0315">Glutamine amidotransferase</keyword>
<accession>A0A1L8CSQ7</accession>
<dbReference type="RefSeq" id="WP_075858387.1">
    <property type="nucleotide sequence ID" value="NZ_BDJK01000006.1"/>
</dbReference>
<keyword evidence="2" id="KW-1185">Reference proteome</keyword>
<keyword evidence="1" id="KW-0808">Transferase</keyword>
<dbReference type="STRING" id="870242.cpu_04630"/>
<dbReference type="PANTHER" id="PTHR43235">
    <property type="entry name" value="GLUTAMINE AMIDOTRANSFERASE PB2B2.05-RELATED"/>
    <property type="match status" value="1"/>
</dbReference>